<dbReference type="Proteomes" id="UP000683507">
    <property type="component" value="Chromosome"/>
</dbReference>
<evidence type="ECO:0000313" key="3">
    <source>
        <dbReference type="Proteomes" id="UP000683507"/>
    </source>
</evidence>
<dbReference type="EMBL" id="OU015584">
    <property type="protein sequence ID" value="CAG5076259.1"/>
    <property type="molecule type" value="Genomic_DNA"/>
</dbReference>
<dbReference type="InterPro" id="IPR008969">
    <property type="entry name" value="CarboxyPept-like_regulatory"/>
</dbReference>
<evidence type="ECO:0008006" key="4">
    <source>
        <dbReference type="Google" id="ProtNLM"/>
    </source>
</evidence>
<organism evidence="2 3">
    <name type="scientific">Parvicella tangerina</name>
    <dbReference type="NCBI Taxonomy" id="2829795"/>
    <lineage>
        <taxon>Bacteria</taxon>
        <taxon>Pseudomonadati</taxon>
        <taxon>Bacteroidota</taxon>
        <taxon>Flavobacteriia</taxon>
        <taxon>Flavobacteriales</taxon>
        <taxon>Parvicellaceae</taxon>
        <taxon>Parvicella</taxon>
    </lineage>
</organism>
<proteinExistence type="predicted"/>
<sequence>MKHLIAFLLILFTILPLSAQITQNIRGTIIDMDTKTPLIGANILVTNLENTIGAATDVNGNFTIKDIPVGRVDLTISYVGYEPKSISNVELSSGKELILNIELRESIVMDEVIVAAENKKEKAQNEMTTVSARTFSIEESMRYAGSLNDVARMAQNFAGVQGADDSRNDIIIRGNSPTGVLFRFEDIDIPNPNHFALNGTTGGPVSILNNNVLDNSDFMTGAFPAEYGNALAGVFDLKMRSGNNQKHEFLGQLGFNGLEFMAEGPISKEKFSSYLISYRYSTLQVFQLMGINFGTGTSVPDYQDLSFKINLPNKKGKFTVWGIGGLSAVKFLDSENEDPNLYADNGEDLIFTSNIGAAGISNTFRLNKSSFIKTSFSIDGTFNEISNDTLNSSTGAYHPFYRNTSLEGKQSLNLVYQNKLNARHLLKTGIYSQRRYYNLKDSVHIRPDTFLIPPTFDTLITSPYWYNITNNNGATYFVQPFAQWQFRINEKATLNTGIHGQYFFLNNTFAIEPRVGFKYQVAKKASLSVAYGMHNQLPPSRLFFRQISDDEGNTILDDNGNAVIPNRELGMIRSNHFVLGYDQSTGPHSRIKTEVYYQLIDNAPVEIVSSFYSTLNYGANFDLVFPDTLVNEGTGANYGIEITVERFLHEGFYYLFTGSLYQSTYKGSDGVERSTAFNGNYTTNFLIGKEFQLFTKKENAKAKNTLVLDFKWTLNGGQRYIPIDLEASNAANEAVYDFENAYSKQYKDYFRTDLKVGYKRNGAKITQEWSINFQNLTNRKNIFQQVYDPASESILKRYQTGFLPIAQYKILF</sequence>
<feature type="chain" id="PRO_5036720829" description="TonB-dependent receptor" evidence="1">
    <location>
        <begin position="20"/>
        <end position="812"/>
    </location>
</feature>
<keyword evidence="1" id="KW-0732">Signal</keyword>
<evidence type="ECO:0000313" key="2">
    <source>
        <dbReference type="EMBL" id="CAG5076259.1"/>
    </source>
</evidence>
<dbReference type="InterPro" id="IPR037066">
    <property type="entry name" value="Plug_dom_sf"/>
</dbReference>
<dbReference type="RefSeq" id="WP_258540261.1">
    <property type="nucleotide sequence ID" value="NZ_OU015584.1"/>
</dbReference>
<accession>A0A916JIQ5</accession>
<feature type="signal peptide" evidence="1">
    <location>
        <begin position="1"/>
        <end position="19"/>
    </location>
</feature>
<dbReference type="Gene3D" id="2.170.130.10">
    <property type="entry name" value="TonB-dependent receptor, plug domain"/>
    <property type="match status" value="1"/>
</dbReference>
<dbReference type="AlphaFoldDB" id="A0A916JIQ5"/>
<dbReference type="KEGG" id="ptan:CRYO30217_00013"/>
<name>A0A916JIQ5_9FLAO</name>
<dbReference type="SUPFAM" id="SSF49464">
    <property type="entry name" value="Carboxypeptidase regulatory domain-like"/>
    <property type="match status" value="1"/>
</dbReference>
<keyword evidence="3" id="KW-1185">Reference proteome</keyword>
<dbReference type="Gene3D" id="2.60.40.1120">
    <property type="entry name" value="Carboxypeptidase-like, regulatory domain"/>
    <property type="match status" value="1"/>
</dbReference>
<evidence type="ECO:0000256" key="1">
    <source>
        <dbReference type="SAM" id="SignalP"/>
    </source>
</evidence>
<gene>
    <name evidence="2" type="ORF">CRYO30217_00013</name>
</gene>
<dbReference type="SUPFAM" id="SSF56935">
    <property type="entry name" value="Porins"/>
    <property type="match status" value="1"/>
</dbReference>
<protein>
    <recommendedName>
        <fullName evidence="4">TonB-dependent receptor</fullName>
    </recommendedName>
</protein>
<dbReference type="Pfam" id="PF13715">
    <property type="entry name" value="CarbopepD_reg_2"/>
    <property type="match status" value="1"/>
</dbReference>
<reference evidence="2" key="1">
    <citation type="submission" date="2021-04" db="EMBL/GenBank/DDBJ databases">
        <authorList>
            <person name="Rodrigo-Torres L."/>
            <person name="Arahal R. D."/>
            <person name="Lucena T."/>
        </authorList>
    </citation>
    <scope>NUCLEOTIDE SEQUENCE</scope>
    <source>
        <strain evidence="2">AS29M-1</strain>
    </source>
</reference>